<dbReference type="InterPro" id="IPR006204">
    <property type="entry name" value="GHMP_kinase_N_dom"/>
</dbReference>
<evidence type="ECO:0000259" key="14">
    <source>
        <dbReference type="Pfam" id="PF10509"/>
    </source>
</evidence>
<dbReference type="AlphaFoldDB" id="A0A948WX14"/>
<evidence type="ECO:0000313" key="16">
    <source>
        <dbReference type="Proteomes" id="UP000733611"/>
    </source>
</evidence>
<keyword evidence="8" id="KW-0460">Magnesium</keyword>
<evidence type="ECO:0000259" key="13">
    <source>
        <dbReference type="Pfam" id="PF08544"/>
    </source>
</evidence>
<keyword evidence="4" id="KW-0479">Metal-binding</keyword>
<dbReference type="GO" id="GO:0005829">
    <property type="term" value="C:cytosol"/>
    <property type="evidence" value="ECO:0007669"/>
    <property type="project" value="TreeGrafter"/>
</dbReference>
<dbReference type="EMBL" id="JAHLFE010000013">
    <property type="protein sequence ID" value="MBU3843355.1"/>
    <property type="molecule type" value="Genomic_DNA"/>
</dbReference>
<dbReference type="NCBIfam" id="TIGR00131">
    <property type="entry name" value="gal_kin"/>
    <property type="match status" value="1"/>
</dbReference>
<dbReference type="InterPro" id="IPR019539">
    <property type="entry name" value="GalKase_N"/>
</dbReference>
<evidence type="ECO:0000256" key="2">
    <source>
        <dbReference type="ARBA" id="ARBA00022490"/>
    </source>
</evidence>
<evidence type="ECO:0000256" key="11">
    <source>
        <dbReference type="NCBIfam" id="TIGR00131"/>
    </source>
</evidence>
<dbReference type="PRINTS" id="PR00959">
    <property type="entry name" value="MEVGALKINASE"/>
</dbReference>
<gene>
    <name evidence="15" type="primary">galK</name>
    <name evidence="15" type="ORF">H9847_00560</name>
</gene>
<keyword evidence="3 15" id="KW-0808">Transferase</keyword>
<dbReference type="InterPro" id="IPR014721">
    <property type="entry name" value="Ribsml_uS5_D2-typ_fold_subgr"/>
</dbReference>
<feature type="domain" description="Galactokinase N-terminal" evidence="14">
    <location>
        <begin position="11"/>
        <end position="60"/>
    </location>
</feature>
<evidence type="ECO:0000256" key="4">
    <source>
        <dbReference type="ARBA" id="ARBA00022723"/>
    </source>
</evidence>
<dbReference type="InterPro" id="IPR006206">
    <property type="entry name" value="Mevalonate/galactokinase"/>
</dbReference>
<dbReference type="Pfam" id="PF00288">
    <property type="entry name" value="GHMP_kinases_N"/>
    <property type="match status" value="1"/>
</dbReference>
<dbReference type="InterPro" id="IPR000705">
    <property type="entry name" value="Galactokinase"/>
</dbReference>
<keyword evidence="10" id="KW-0119">Carbohydrate metabolism</keyword>
<feature type="domain" description="GHMP kinase N-terminal" evidence="12">
    <location>
        <begin position="96"/>
        <end position="183"/>
    </location>
</feature>
<dbReference type="SUPFAM" id="SSF55060">
    <property type="entry name" value="GHMP Kinase, C-terminal domain"/>
    <property type="match status" value="1"/>
</dbReference>
<evidence type="ECO:0000256" key="3">
    <source>
        <dbReference type="ARBA" id="ARBA00022679"/>
    </source>
</evidence>
<reference evidence="15" key="1">
    <citation type="journal article" date="2021" name="PeerJ">
        <title>Extensive microbial diversity within the chicken gut microbiome revealed by metagenomics and culture.</title>
        <authorList>
            <person name="Gilroy R."/>
            <person name="Ravi A."/>
            <person name="Getino M."/>
            <person name="Pursley I."/>
            <person name="Horton D.L."/>
            <person name="Alikhan N.F."/>
            <person name="Baker D."/>
            <person name="Gharbi K."/>
            <person name="Hall N."/>
            <person name="Watson M."/>
            <person name="Adriaenssens E.M."/>
            <person name="Foster-Nyarko E."/>
            <person name="Jarju S."/>
            <person name="Secka A."/>
            <person name="Antonio M."/>
            <person name="Oren A."/>
            <person name="Chaudhuri R.R."/>
            <person name="La Ragione R."/>
            <person name="Hildebrand F."/>
            <person name="Pallen M.J."/>
        </authorList>
    </citation>
    <scope>NUCLEOTIDE SEQUENCE</scope>
    <source>
        <strain evidence="15">378</strain>
    </source>
</reference>
<keyword evidence="9" id="KW-0299">Galactose metabolism</keyword>
<dbReference type="PANTHER" id="PTHR10457">
    <property type="entry name" value="MEVALONATE KINASE/GALACTOKINASE"/>
    <property type="match status" value="1"/>
</dbReference>
<evidence type="ECO:0000259" key="12">
    <source>
        <dbReference type="Pfam" id="PF00288"/>
    </source>
</evidence>
<protein>
    <recommendedName>
        <fullName evidence="11">Galactokinase</fullName>
        <ecNumber evidence="11">2.7.1.6</ecNumber>
    </recommendedName>
</protein>
<evidence type="ECO:0000256" key="5">
    <source>
        <dbReference type="ARBA" id="ARBA00022741"/>
    </source>
</evidence>
<evidence type="ECO:0000256" key="6">
    <source>
        <dbReference type="ARBA" id="ARBA00022777"/>
    </source>
</evidence>
<keyword evidence="7" id="KW-0067">ATP-binding</keyword>
<evidence type="ECO:0000256" key="9">
    <source>
        <dbReference type="ARBA" id="ARBA00023144"/>
    </source>
</evidence>
<dbReference type="InterPro" id="IPR013750">
    <property type="entry name" value="GHMP_kinase_C_dom"/>
</dbReference>
<dbReference type="Gene3D" id="3.30.230.10">
    <property type="match status" value="1"/>
</dbReference>
<dbReference type="NCBIfam" id="NF003472">
    <property type="entry name" value="PRK05101.1"/>
    <property type="match status" value="1"/>
</dbReference>
<dbReference type="PANTHER" id="PTHR10457:SF7">
    <property type="entry name" value="GALACTOKINASE-RELATED"/>
    <property type="match status" value="1"/>
</dbReference>
<dbReference type="GO" id="GO:0006012">
    <property type="term" value="P:galactose metabolic process"/>
    <property type="evidence" value="ECO:0007669"/>
    <property type="project" value="UniProtKB-UniRule"/>
</dbReference>
<dbReference type="InterPro" id="IPR006203">
    <property type="entry name" value="GHMP_knse_ATP-bd_CS"/>
</dbReference>
<keyword evidence="6" id="KW-0418">Kinase</keyword>
<evidence type="ECO:0000313" key="15">
    <source>
        <dbReference type="EMBL" id="MBU3843355.1"/>
    </source>
</evidence>
<dbReference type="InterPro" id="IPR036554">
    <property type="entry name" value="GHMP_kinase_C_sf"/>
</dbReference>
<dbReference type="GO" id="GO:0004335">
    <property type="term" value="F:galactokinase activity"/>
    <property type="evidence" value="ECO:0007669"/>
    <property type="project" value="UniProtKB-UniRule"/>
</dbReference>
<dbReference type="FunFam" id="3.30.230.10:FF:000017">
    <property type="entry name" value="Galactokinase"/>
    <property type="match status" value="1"/>
</dbReference>
<dbReference type="SUPFAM" id="SSF54211">
    <property type="entry name" value="Ribosomal protein S5 domain 2-like"/>
    <property type="match status" value="1"/>
</dbReference>
<dbReference type="Pfam" id="PF08544">
    <property type="entry name" value="GHMP_kinases_C"/>
    <property type="match status" value="1"/>
</dbReference>
<dbReference type="Proteomes" id="UP000733611">
    <property type="component" value="Unassembled WGS sequence"/>
</dbReference>
<comment type="similarity">
    <text evidence="1">Belongs to the GHMP kinase family. GalK subfamily.</text>
</comment>
<keyword evidence="5" id="KW-0547">Nucleotide-binding</keyword>
<reference evidence="15" key="2">
    <citation type="submission" date="2021-04" db="EMBL/GenBank/DDBJ databases">
        <authorList>
            <person name="Gilroy R."/>
        </authorList>
    </citation>
    <scope>NUCLEOTIDE SEQUENCE</scope>
    <source>
        <strain evidence="15">378</strain>
    </source>
</reference>
<evidence type="ECO:0000256" key="7">
    <source>
        <dbReference type="ARBA" id="ARBA00022840"/>
    </source>
</evidence>
<keyword evidence="2" id="KW-0963">Cytoplasm</keyword>
<feature type="domain" description="GHMP kinase C-terminal" evidence="13">
    <location>
        <begin position="280"/>
        <end position="362"/>
    </location>
</feature>
<dbReference type="InterPro" id="IPR020568">
    <property type="entry name" value="Ribosomal_Su5_D2-typ_SF"/>
</dbReference>
<dbReference type="PROSITE" id="PS00106">
    <property type="entry name" value="GALACTOKINASE"/>
    <property type="match status" value="1"/>
</dbReference>
<accession>A0A948WX14</accession>
<dbReference type="GO" id="GO:0005524">
    <property type="term" value="F:ATP binding"/>
    <property type="evidence" value="ECO:0007669"/>
    <property type="project" value="UniProtKB-UniRule"/>
</dbReference>
<name>A0A948WX14_9GAMM</name>
<dbReference type="EC" id="2.7.1.6" evidence="11"/>
<organism evidence="15 16">
    <name type="scientific">Candidatus Anaerobiospirillum pullicola</name>
    <dbReference type="NCBI Taxonomy" id="2838451"/>
    <lineage>
        <taxon>Bacteria</taxon>
        <taxon>Pseudomonadati</taxon>
        <taxon>Pseudomonadota</taxon>
        <taxon>Gammaproteobacteria</taxon>
        <taxon>Aeromonadales</taxon>
        <taxon>Succinivibrionaceae</taxon>
        <taxon>Anaerobiospirillum</taxon>
    </lineage>
</organism>
<sequence>MLDVVKAKSVEAFTAHFGCQPEFLAYAPGRVNLIGEHTDYNDGFVLPCAIKYGTAIVAKKNGTNKMRMLAVDVNHETDEFECSATFTAHETKVWANYLRAMVALIMQKGHKVEGLDLAISGDVPLGAGLSSSASLEVSFGHLLSSIFGLNIPLQEIALTGQACEALNGCKCGIMDQTISACGKANSALLIDCRSLVLTQVPVPSNLDILIVNSNVKHSLVGGEYNERREQCENAAKIMGVKALRDATMDMLNAKKGEMDDVTYRRARHVITEDERVLEAVDAFKHGDLATLAEKMYASHCSMRDDFEITIPEIDGLVEIIRKAIGENAAVRMTGGGFGGSVVAVVEPAKVPQVKAAIDAEYEKISGKKATIIETHAFDGAYFTTL</sequence>
<dbReference type="PROSITE" id="PS00627">
    <property type="entry name" value="GHMP_KINASES_ATP"/>
    <property type="match status" value="1"/>
</dbReference>
<dbReference type="PIRSF" id="PIRSF000530">
    <property type="entry name" value="Galactokinase"/>
    <property type="match status" value="1"/>
</dbReference>
<evidence type="ECO:0000256" key="8">
    <source>
        <dbReference type="ARBA" id="ARBA00022842"/>
    </source>
</evidence>
<dbReference type="Gene3D" id="3.30.70.890">
    <property type="entry name" value="GHMP kinase, C-terminal domain"/>
    <property type="match status" value="1"/>
</dbReference>
<proteinExistence type="inferred from homology"/>
<evidence type="ECO:0000256" key="1">
    <source>
        <dbReference type="ARBA" id="ARBA00006566"/>
    </source>
</evidence>
<evidence type="ECO:0000256" key="10">
    <source>
        <dbReference type="ARBA" id="ARBA00023277"/>
    </source>
</evidence>
<comment type="caution">
    <text evidence="15">The sequence shown here is derived from an EMBL/GenBank/DDBJ whole genome shotgun (WGS) entry which is preliminary data.</text>
</comment>
<dbReference type="GO" id="GO:0046872">
    <property type="term" value="F:metal ion binding"/>
    <property type="evidence" value="ECO:0007669"/>
    <property type="project" value="UniProtKB-KW"/>
</dbReference>
<dbReference type="InterPro" id="IPR019741">
    <property type="entry name" value="Galactokinase_CS"/>
</dbReference>
<dbReference type="PRINTS" id="PR00473">
    <property type="entry name" value="GALCTOKINASE"/>
</dbReference>
<dbReference type="Pfam" id="PF10509">
    <property type="entry name" value="GalKase_gal_bdg"/>
    <property type="match status" value="1"/>
</dbReference>
<dbReference type="FunFam" id="3.30.70.890:FF:000001">
    <property type="entry name" value="Galactokinase"/>
    <property type="match status" value="1"/>
</dbReference>